<dbReference type="AlphaFoldDB" id="A0A2T0RKW6"/>
<gene>
    <name evidence="2" type="ORF">CLV78_10842</name>
</gene>
<comment type="caution">
    <text evidence="2">The sequence shown here is derived from an EMBL/GenBank/DDBJ whole genome shotgun (WGS) entry which is preliminary data.</text>
</comment>
<organism evidence="2 3">
    <name type="scientific">Aliiruegeria haliotis</name>
    <dbReference type="NCBI Taxonomy" id="1280846"/>
    <lineage>
        <taxon>Bacteria</taxon>
        <taxon>Pseudomonadati</taxon>
        <taxon>Pseudomonadota</taxon>
        <taxon>Alphaproteobacteria</taxon>
        <taxon>Rhodobacterales</taxon>
        <taxon>Roseobacteraceae</taxon>
        <taxon>Aliiruegeria</taxon>
    </lineage>
</organism>
<evidence type="ECO:0000256" key="1">
    <source>
        <dbReference type="SAM" id="MobiDB-lite"/>
    </source>
</evidence>
<sequence length="79" mass="9056">MRGSCVEDLPTRWELVAEAQRRGLRSREYPAMAERFAATPQGSDWRRPEELTPEPPAYPVELSRMTNEFAWLARAGCGF</sequence>
<evidence type="ECO:0000313" key="3">
    <source>
        <dbReference type="Proteomes" id="UP000239480"/>
    </source>
</evidence>
<keyword evidence="3" id="KW-1185">Reference proteome</keyword>
<name>A0A2T0RKW6_9RHOB</name>
<feature type="region of interest" description="Disordered" evidence="1">
    <location>
        <begin position="37"/>
        <end position="59"/>
    </location>
</feature>
<dbReference type="Proteomes" id="UP000239480">
    <property type="component" value="Unassembled WGS sequence"/>
</dbReference>
<accession>A0A2T0RKW6</accession>
<proteinExistence type="predicted"/>
<protein>
    <submittedName>
        <fullName evidence="2">Uncharacterized protein</fullName>
    </submittedName>
</protein>
<dbReference type="EMBL" id="PVTD01000008">
    <property type="protein sequence ID" value="PRY21771.1"/>
    <property type="molecule type" value="Genomic_DNA"/>
</dbReference>
<evidence type="ECO:0000313" key="2">
    <source>
        <dbReference type="EMBL" id="PRY21771.1"/>
    </source>
</evidence>
<reference evidence="2 3" key="1">
    <citation type="submission" date="2018-03" db="EMBL/GenBank/DDBJ databases">
        <title>Genomic Encyclopedia of Archaeal and Bacterial Type Strains, Phase II (KMG-II): from individual species to whole genera.</title>
        <authorList>
            <person name="Goeker M."/>
        </authorList>
    </citation>
    <scope>NUCLEOTIDE SEQUENCE [LARGE SCALE GENOMIC DNA]</scope>
    <source>
        <strain evidence="2 3">DSM 29328</strain>
    </source>
</reference>